<proteinExistence type="predicted"/>
<protein>
    <submittedName>
        <fullName evidence="1">Uncharacterized protein</fullName>
    </submittedName>
</protein>
<accession>A0A0F9LJU4</accession>
<organism evidence="1">
    <name type="scientific">marine sediment metagenome</name>
    <dbReference type="NCBI Taxonomy" id="412755"/>
    <lineage>
        <taxon>unclassified sequences</taxon>
        <taxon>metagenomes</taxon>
        <taxon>ecological metagenomes</taxon>
    </lineage>
</organism>
<reference evidence="1" key="1">
    <citation type="journal article" date="2015" name="Nature">
        <title>Complex archaea that bridge the gap between prokaryotes and eukaryotes.</title>
        <authorList>
            <person name="Spang A."/>
            <person name="Saw J.H."/>
            <person name="Jorgensen S.L."/>
            <person name="Zaremba-Niedzwiedzka K."/>
            <person name="Martijn J."/>
            <person name="Lind A.E."/>
            <person name="van Eijk R."/>
            <person name="Schleper C."/>
            <person name="Guy L."/>
            <person name="Ettema T.J."/>
        </authorList>
    </citation>
    <scope>NUCLEOTIDE SEQUENCE</scope>
</reference>
<dbReference type="EMBL" id="LAZR01012271">
    <property type="protein sequence ID" value="KKM27705.1"/>
    <property type="molecule type" value="Genomic_DNA"/>
</dbReference>
<name>A0A0F9LJU4_9ZZZZ</name>
<evidence type="ECO:0000313" key="1">
    <source>
        <dbReference type="EMBL" id="KKM27705.1"/>
    </source>
</evidence>
<gene>
    <name evidence="1" type="ORF">LCGC14_1572090</name>
</gene>
<comment type="caution">
    <text evidence="1">The sequence shown here is derived from an EMBL/GenBank/DDBJ whole genome shotgun (WGS) entry which is preliminary data.</text>
</comment>
<dbReference type="AlphaFoldDB" id="A0A0F9LJU4"/>
<sequence length="158" mass="16907">MAIGTDAGIWFFGTQDVVDDTSTSTISSGSFSVAADAKLDWTNDDNAPYGSAVLECQFDTTMPTVGSIGLYAKLLNIQSTNDEGDTDGSYAPHFVGTFQIDFGVANDTNFFTVIDLFEMPQAGAAQAIVWFIKNEGTGQTIGVDWNLWITPKAFGPHA</sequence>